<dbReference type="EMBL" id="MVBO01000093">
    <property type="protein sequence ID" value="OZJ03284.1"/>
    <property type="molecule type" value="Genomic_DNA"/>
</dbReference>
<comment type="caution">
    <text evidence="3">The sequence shown here is derived from an EMBL/GenBank/DDBJ whole genome shotgun (WGS) entry which is preliminary data.</text>
</comment>
<dbReference type="OrthoDB" id="20273at2759"/>
<feature type="compositionally biased region" description="Polar residues" evidence="1">
    <location>
        <begin position="38"/>
        <end position="49"/>
    </location>
</feature>
<keyword evidence="2" id="KW-1133">Transmembrane helix</keyword>
<reference evidence="3 4" key="1">
    <citation type="journal article" date="2017" name="Mycologia">
        <title>Bifiguratus adelaidae, gen. et sp. nov., a new member of Mucoromycotina in endophytic and soil-dwelling habitats.</title>
        <authorList>
            <person name="Torres-Cruz T.J."/>
            <person name="Billingsley Tobias T.L."/>
            <person name="Almatruk M."/>
            <person name="Hesse C."/>
            <person name="Kuske C.R."/>
            <person name="Desiro A."/>
            <person name="Benucci G.M."/>
            <person name="Bonito G."/>
            <person name="Stajich J.E."/>
            <person name="Dunlap C."/>
            <person name="Arnold A.E."/>
            <person name="Porras-Alfaro A."/>
        </authorList>
    </citation>
    <scope>NUCLEOTIDE SEQUENCE [LARGE SCALE GENOMIC DNA]</scope>
    <source>
        <strain evidence="3 4">AZ0501</strain>
    </source>
</reference>
<gene>
    <name evidence="3" type="ORF">BZG36_03739</name>
</gene>
<feature type="region of interest" description="Disordered" evidence="1">
    <location>
        <begin position="67"/>
        <end position="170"/>
    </location>
</feature>
<evidence type="ECO:0000313" key="4">
    <source>
        <dbReference type="Proteomes" id="UP000242875"/>
    </source>
</evidence>
<organism evidence="3 4">
    <name type="scientific">Bifiguratus adelaidae</name>
    <dbReference type="NCBI Taxonomy" id="1938954"/>
    <lineage>
        <taxon>Eukaryota</taxon>
        <taxon>Fungi</taxon>
        <taxon>Fungi incertae sedis</taxon>
        <taxon>Mucoromycota</taxon>
        <taxon>Mucoromycotina</taxon>
        <taxon>Endogonomycetes</taxon>
        <taxon>Endogonales</taxon>
        <taxon>Endogonales incertae sedis</taxon>
        <taxon>Bifiguratus</taxon>
    </lineage>
</organism>
<name>A0A261XYG8_9FUNG</name>
<evidence type="ECO:0000313" key="3">
    <source>
        <dbReference type="EMBL" id="OZJ03284.1"/>
    </source>
</evidence>
<sequence>MDPSGRSQRRAHSRAHSGGEDALQSTRRSRAMGHSHQHSASSLRPTSATPLDFDRHYAASFAWHGASGAVTPTSGRGNRTPTTRAPEPAILASTATSMIPTNDPYRSKKPRNGRRMQANAQMPSSDGTSPHEAARALGHRTTPSQSSSHKSMEPPPFDDGNPFHSANTFPHQDKVFSHSFEVDETFPLPPYGRSGSFKSISNKENKNSYLPYSNHTLDPYRPPSDPQLLDYHDTLPDYNGLHSTGSIKSPSMLEAHVGRERNTTPNTDEISMMNYNDPTTLPADSIYHEPTISASSTQAHSTSSNLHHALLPTLAGKSKPRPDDRRCCGVPRRTCVFVTFGALIVIAIVVFFVWPRVPAIYLQGATTNAPMSFGPTNAPKISAQWDVSVQIDNRVNYIPIAFTSLDAQMLDAQTGAIFATGTLSGVQFSAKTISTTAIPMTVSYTSQDTVDQTYQDLFKACSVNPINSTSGTQIALQVTLAVKMSIRGLVGYHPTVTSNPGGNGFACPQGQEVQVEVGT</sequence>
<keyword evidence="2" id="KW-0472">Membrane</keyword>
<feature type="compositionally biased region" description="Basic residues" evidence="1">
    <location>
        <begin position="27"/>
        <end position="37"/>
    </location>
</feature>
<feature type="compositionally biased region" description="Polar residues" evidence="1">
    <location>
        <begin position="70"/>
        <end position="83"/>
    </location>
</feature>
<feature type="compositionally biased region" description="Polar residues" evidence="1">
    <location>
        <begin position="118"/>
        <end position="128"/>
    </location>
</feature>
<keyword evidence="2" id="KW-0812">Transmembrane</keyword>
<accession>A0A261XYG8</accession>
<evidence type="ECO:0008006" key="5">
    <source>
        <dbReference type="Google" id="ProtNLM"/>
    </source>
</evidence>
<protein>
    <recommendedName>
        <fullName evidence="5">Late embryogenesis abundant protein LEA-2 subgroup domain-containing protein</fullName>
    </recommendedName>
</protein>
<evidence type="ECO:0000256" key="1">
    <source>
        <dbReference type="SAM" id="MobiDB-lite"/>
    </source>
</evidence>
<feature type="transmembrane region" description="Helical" evidence="2">
    <location>
        <begin position="335"/>
        <end position="354"/>
    </location>
</feature>
<dbReference type="AlphaFoldDB" id="A0A261XYG8"/>
<proteinExistence type="predicted"/>
<keyword evidence="4" id="KW-1185">Reference proteome</keyword>
<feature type="region of interest" description="Disordered" evidence="1">
    <location>
        <begin position="1"/>
        <end position="50"/>
    </location>
</feature>
<dbReference type="Proteomes" id="UP000242875">
    <property type="component" value="Unassembled WGS sequence"/>
</dbReference>
<evidence type="ECO:0000256" key="2">
    <source>
        <dbReference type="SAM" id="Phobius"/>
    </source>
</evidence>